<keyword evidence="2" id="KW-0378">Hydrolase</keyword>
<dbReference type="InterPro" id="IPR027417">
    <property type="entry name" value="P-loop_NTPase"/>
</dbReference>
<keyword evidence="2" id="KW-0255">Endonuclease</keyword>
<evidence type="ECO:0000313" key="2">
    <source>
        <dbReference type="EMBL" id="MFC3716513.1"/>
    </source>
</evidence>
<dbReference type="InterPro" id="IPR051396">
    <property type="entry name" value="Bact_Antivir_Def_Nuclease"/>
</dbReference>
<proteinExistence type="predicted"/>
<keyword evidence="2" id="KW-0540">Nuclease</keyword>
<dbReference type="GO" id="GO:0004519">
    <property type="term" value="F:endonuclease activity"/>
    <property type="evidence" value="ECO:0007669"/>
    <property type="project" value="UniProtKB-KW"/>
</dbReference>
<dbReference type="SUPFAM" id="SSF52540">
    <property type="entry name" value="P-loop containing nucleoside triphosphate hydrolases"/>
    <property type="match status" value="1"/>
</dbReference>
<feature type="domain" description="ATPase AAA-type core" evidence="1">
    <location>
        <begin position="50"/>
        <end position="341"/>
    </location>
</feature>
<dbReference type="EMBL" id="JBHRYA010000007">
    <property type="protein sequence ID" value="MFC3716513.1"/>
    <property type="molecule type" value="Genomic_DNA"/>
</dbReference>
<reference evidence="3" key="1">
    <citation type="journal article" date="2019" name="Int. J. Syst. Evol. Microbiol.">
        <title>The Global Catalogue of Microorganisms (GCM) 10K type strain sequencing project: providing services to taxonomists for standard genome sequencing and annotation.</title>
        <authorList>
            <consortium name="The Broad Institute Genomics Platform"/>
            <consortium name="The Broad Institute Genome Sequencing Center for Infectious Disease"/>
            <person name="Wu L."/>
            <person name="Ma J."/>
        </authorList>
    </citation>
    <scope>NUCLEOTIDE SEQUENCE [LARGE SCALE GENOMIC DNA]</scope>
    <source>
        <strain evidence="3">KCTC 42441</strain>
    </source>
</reference>
<organism evidence="2 3">
    <name type="scientific">Luteimonas soli</name>
    <dbReference type="NCBI Taxonomy" id="1648966"/>
    <lineage>
        <taxon>Bacteria</taxon>
        <taxon>Pseudomonadati</taxon>
        <taxon>Pseudomonadota</taxon>
        <taxon>Gammaproteobacteria</taxon>
        <taxon>Lysobacterales</taxon>
        <taxon>Lysobacteraceae</taxon>
        <taxon>Luteimonas</taxon>
    </lineage>
</organism>
<dbReference type="InterPro" id="IPR003959">
    <property type="entry name" value="ATPase_AAA_core"/>
</dbReference>
<evidence type="ECO:0000259" key="1">
    <source>
        <dbReference type="Pfam" id="PF13304"/>
    </source>
</evidence>
<protein>
    <submittedName>
        <fullName evidence="2">ATP-dependent endonuclease</fullName>
    </submittedName>
</protein>
<name>A0ABV7XNB4_9GAMM</name>
<dbReference type="PANTHER" id="PTHR43581:SF2">
    <property type="entry name" value="EXCINUCLEASE ATPASE SUBUNIT"/>
    <property type="match status" value="1"/>
</dbReference>
<dbReference type="PANTHER" id="PTHR43581">
    <property type="entry name" value="ATP/GTP PHOSPHATASE"/>
    <property type="match status" value="1"/>
</dbReference>
<dbReference type="Proteomes" id="UP001595705">
    <property type="component" value="Unassembled WGS sequence"/>
</dbReference>
<comment type="caution">
    <text evidence="2">The sequence shown here is derived from an EMBL/GenBank/DDBJ whole genome shotgun (WGS) entry which is preliminary data.</text>
</comment>
<gene>
    <name evidence="2" type="ORF">ACFONC_10140</name>
</gene>
<dbReference type="RefSeq" id="WP_386743728.1">
    <property type="nucleotide sequence ID" value="NZ_JBHRYA010000007.1"/>
</dbReference>
<dbReference type="Pfam" id="PF13304">
    <property type="entry name" value="AAA_21"/>
    <property type="match status" value="1"/>
</dbReference>
<sequence>MSNDEEIAKLVDTIKGFKPGGALKNYITHITFPKFKSIECGATVNFDFAFTALVGANGIGKSSALHALWGAPFGYSTSKFWFATELDPIEGSSRDPQRFFYGHWNESYKGVVETRKARIGKKRGSDYWEPYRSSTRDGMRPLPEGKYEGKAKDRWNPVKRTCVYINLKTTFGSFDRYFYFDDGISGGGRRDTMLREAKRLKQIVLGDRKSYKLGGGRERLFENRLLTKDELAHVSRILGRDYTSARLVRHSLYPGNRGEDLSVIFNRGAEYSEAFAGSGEIAAVSAVVQILGAPPGSLILLDEPETSLHPGAQRALLRFLLERIKHDKHQVVVSTHSMEFLRGLPQNAIKVFEDNGAGRTRILPESSSWAALKRLGKPPEDVRRVLVEDPIAAMIVKHAARGLDPGDAEALEVRVAPGGADAILAYLGPSAMMSGDNVFVLLDGDKRKVPEFTDPAGVPPARHPELEELLKQEIGVKPILHIPGGADQAGHENAKIDAQLGYLRWLRSRLSYLPTSTPEHLILEAIDRGGSLSGKSSGEVKDAFKTHLAEDLDVLLSSEDIIGLAKVTIAKISQSNPHIVAIREKLRAWLHS</sequence>
<dbReference type="Gene3D" id="3.40.50.300">
    <property type="entry name" value="P-loop containing nucleotide triphosphate hydrolases"/>
    <property type="match status" value="2"/>
</dbReference>
<keyword evidence="3" id="KW-1185">Reference proteome</keyword>
<accession>A0ABV7XNB4</accession>
<evidence type="ECO:0000313" key="3">
    <source>
        <dbReference type="Proteomes" id="UP001595705"/>
    </source>
</evidence>